<organism evidence="1 2">
    <name type="scientific">Vararia minispora EC-137</name>
    <dbReference type="NCBI Taxonomy" id="1314806"/>
    <lineage>
        <taxon>Eukaryota</taxon>
        <taxon>Fungi</taxon>
        <taxon>Dikarya</taxon>
        <taxon>Basidiomycota</taxon>
        <taxon>Agaricomycotina</taxon>
        <taxon>Agaricomycetes</taxon>
        <taxon>Russulales</taxon>
        <taxon>Lachnocladiaceae</taxon>
        <taxon>Vararia</taxon>
    </lineage>
</organism>
<evidence type="ECO:0000313" key="2">
    <source>
        <dbReference type="Proteomes" id="UP000814128"/>
    </source>
</evidence>
<dbReference type="EMBL" id="MU273531">
    <property type="protein sequence ID" value="KAI0032972.1"/>
    <property type="molecule type" value="Genomic_DNA"/>
</dbReference>
<dbReference type="Proteomes" id="UP000814128">
    <property type="component" value="Unassembled WGS sequence"/>
</dbReference>
<gene>
    <name evidence="1" type="ORF">K488DRAFT_85342</name>
</gene>
<accession>A0ACB8QMT1</accession>
<name>A0ACB8QMT1_9AGAM</name>
<keyword evidence="2" id="KW-1185">Reference proteome</keyword>
<protein>
    <submittedName>
        <fullName evidence="1">Uncharacterized protein</fullName>
    </submittedName>
</protein>
<reference evidence="1" key="1">
    <citation type="submission" date="2021-02" db="EMBL/GenBank/DDBJ databases">
        <authorList>
            <consortium name="DOE Joint Genome Institute"/>
            <person name="Ahrendt S."/>
            <person name="Looney B.P."/>
            <person name="Miyauchi S."/>
            <person name="Morin E."/>
            <person name="Drula E."/>
            <person name="Courty P.E."/>
            <person name="Chicoki N."/>
            <person name="Fauchery L."/>
            <person name="Kohler A."/>
            <person name="Kuo A."/>
            <person name="Labutti K."/>
            <person name="Pangilinan J."/>
            <person name="Lipzen A."/>
            <person name="Riley R."/>
            <person name="Andreopoulos W."/>
            <person name="He G."/>
            <person name="Johnson J."/>
            <person name="Barry K.W."/>
            <person name="Grigoriev I.V."/>
            <person name="Nagy L."/>
            <person name="Hibbett D."/>
            <person name="Henrissat B."/>
            <person name="Matheny P.B."/>
            <person name="Labbe J."/>
            <person name="Martin F."/>
        </authorList>
    </citation>
    <scope>NUCLEOTIDE SEQUENCE</scope>
    <source>
        <strain evidence="1">EC-137</strain>
    </source>
</reference>
<sequence>MASALVDRTCAWSVLTAKFFTRQSGCLDPECPFEHDAQAALVNRNIVLVYRRAESGRMTLEDVVRYCTVGPTAFSPLDAGLLVEKIGRIIRHPDPPVCWDVDCCALEHNPSTVSSLQSRCQKTNWTKQHKPDFCPSELIIETDEL</sequence>
<evidence type="ECO:0000313" key="1">
    <source>
        <dbReference type="EMBL" id="KAI0032972.1"/>
    </source>
</evidence>
<reference evidence="1" key="2">
    <citation type="journal article" date="2022" name="New Phytol.">
        <title>Evolutionary transition to the ectomycorrhizal habit in the genomes of a hyperdiverse lineage of mushroom-forming fungi.</title>
        <authorList>
            <person name="Looney B."/>
            <person name="Miyauchi S."/>
            <person name="Morin E."/>
            <person name="Drula E."/>
            <person name="Courty P.E."/>
            <person name="Kohler A."/>
            <person name="Kuo A."/>
            <person name="LaButti K."/>
            <person name="Pangilinan J."/>
            <person name="Lipzen A."/>
            <person name="Riley R."/>
            <person name="Andreopoulos W."/>
            <person name="He G."/>
            <person name="Johnson J."/>
            <person name="Nolan M."/>
            <person name="Tritt A."/>
            <person name="Barry K.W."/>
            <person name="Grigoriev I.V."/>
            <person name="Nagy L.G."/>
            <person name="Hibbett D."/>
            <person name="Henrissat B."/>
            <person name="Matheny P.B."/>
            <person name="Labbe J."/>
            <person name="Martin F.M."/>
        </authorList>
    </citation>
    <scope>NUCLEOTIDE SEQUENCE</scope>
    <source>
        <strain evidence="1">EC-137</strain>
    </source>
</reference>
<proteinExistence type="predicted"/>
<comment type="caution">
    <text evidence="1">The sequence shown here is derived from an EMBL/GenBank/DDBJ whole genome shotgun (WGS) entry which is preliminary data.</text>
</comment>